<dbReference type="EMBL" id="JAAIJR010000079">
    <property type="protein sequence ID" value="NEX22030.1"/>
    <property type="molecule type" value="Genomic_DNA"/>
</dbReference>
<comment type="caution">
    <text evidence="2">The sequence shown here is derived from an EMBL/GenBank/DDBJ whole genome shotgun (WGS) entry which is preliminary data.</text>
</comment>
<dbReference type="Gene3D" id="1.20.5.2950">
    <property type="match status" value="1"/>
</dbReference>
<evidence type="ECO:0000313" key="3">
    <source>
        <dbReference type="Proteomes" id="UP000471640"/>
    </source>
</evidence>
<protein>
    <submittedName>
        <fullName evidence="2">ATPase</fullName>
    </submittedName>
</protein>
<evidence type="ECO:0000256" key="1">
    <source>
        <dbReference type="SAM" id="Coils"/>
    </source>
</evidence>
<organism evidence="2 3">
    <name type="scientific">Thiorhodococcus mannitoliphagus</name>
    <dbReference type="NCBI Taxonomy" id="329406"/>
    <lineage>
        <taxon>Bacteria</taxon>
        <taxon>Pseudomonadati</taxon>
        <taxon>Pseudomonadota</taxon>
        <taxon>Gammaproteobacteria</taxon>
        <taxon>Chromatiales</taxon>
        <taxon>Chromatiaceae</taxon>
        <taxon>Thiorhodococcus</taxon>
    </lineage>
</organism>
<evidence type="ECO:0000313" key="2">
    <source>
        <dbReference type="EMBL" id="NEX22030.1"/>
    </source>
</evidence>
<dbReference type="RefSeq" id="WP_164655130.1">
    <property type="nucleotide sequence ID" value="NZ_JAAIJR010000079.1"/>
</dbReference>
<sequence length="105" mass="12335">MDDTLKRLLDAEMRAEHLANQAEEDQDRIIKKAVADTKTENDRFTARIPDLHRAFIAKAEERAEQNIAELRRRYDERHVQLRDQAEQREDEALEAAFQVLIAPDH</sequence>
<dbReference type="AlphaFoldDB" id="A0A6P1DX33"/>
<keyword evidence="1" id="KW-0175">Coiled coil</keyword>
<proteinExistence type="predicted"/>
<reference evidence="3" key="1">
    <citation type="journal article" date="2020" name="Microbiol. Resour. Announc.">
        <title>Draft Genome Sequences of Thiorhodococcus mannitoliphagus and Thiorhodococcus minor, Purple Sulfur Photosynthetic Bacteria in the Gammaproteobacterial Family Chromatiaceae.</title>
        <authorList>
            <person name="Aviles F.A."/>
            <person name="Meyer T.E."/>
            <person name="Kyndt J.A."/>
        </authorList>
    </citation>
    <scope>NUCLEOTIDE SEQUENCE [LARGE SCALE GENOMIC DNA]</scope>
    <source>
        <strain evidence="3">DSM 18266</strain>
    </source>
</reference>
<reference evidence="2 3" key="2">
    <citation type="submission" date="2020-02" db="EMBL/GenBank/DDBJ databases">
        <title>Genome sequences of Thiorhodococcus mannitoliphagus and Thiorhodococcus minor, purple sulfur photosynthetic bacteria in the gammaproteobacterial family, Chromatiaceae.</title>
        <authorList>
            <person name="Aviles F.A."/>
            <person name="Meyer T.E."/>
            <person name="Kyndt J.A."/>
        </authorList>
    </citation>
    <scope>NUCLEOTIDE SEQUENCE [LARGE SCALE GENOMIC DNA]</scope>
    <source>
        <strain evidence="2 3">DSM 18266</strain>
    </source>
</reference>
<keyword evidence="3" id="KW-1185">Reference proteome</keyword>
<feature type="coiled-coil region" evidence="1">
    <location>
        <begin position="1"/>
        <end position="28"/>
    </location>
</feature>
<gene>
    <name evidence="2" type="ORF">G3480_17245</name>
</gene>
<accession>A0A6P1DX33</accession>
<name>A0A6P1DX33_9GAMM</name>
<feature type="coiled-coil region" evidence="1">
    <location>
        <begin position="53"/>
        <end position="91"/>
    </location>
</feature>
<dbReference type="Proteomes" id="UP000471640">
    <property type="component" value="Unassembled WGS sequence"/>
</dbReference>